<evidence type="ECO:0000313" key="1">
    <source>
        <dbReference type="EMBL" id="MED6144725.1"/>
    </source>
</evidence>
<organism evidence="1 2">
    <name type="scientific">Stylosanthes scabra</name>
    <dbReference type="NCBI Taxonomy" id="79078"/>
    <lineage>
        <taxon>Eukaryota</taxon>
        <taxon>Viridiplantae</taxon>
        <taxon>Streptophyta</taxon>
        <taxon>Embryophyta</taxon>
        <taxon>Tracheophyta</taxon>
        <taxon>Spermatophyta</taxon>
        <taxon>Magnoliopsida</taxon>
        <taxon>eudicotyledons</taxon>
        <taxon>Gunneridae</taxon>
        <taxon>Pentapetalae</taxon>
        <taxon>rosids</taxon>
        <taxon>fabids</taxon>
        <taxon>Fabales</taxon>
        <taxon>Fabaceae</taxon>
        <taxon>Papilionoideae</taxon>
        <taxon>50 kb inversion clade</taxon>
        <taxon>dalbergioids sensu lato</taxon>
        <taxon>Dalbergieae</taxon>
        <taxon>Pterocarpus clade</taxon>
        <taxon>Stylosanthes</taxon>
    </lineage>
</organism>
<reference evidence="1 2" key="1">
    <citation type="journal article" date="2023" name="Plants (Basel)">
        <title>Bridging the Gap: Combining Genomics and Transcriptomics Approaches to Understand Stylosanthes scabra, an Orphan Legume from the Brazilian Caatinga.</title>
        <authorList>
            <person name="Ferreira-Neto J.R.C."/>
            <person name="da Silva M.D."/>
            <person name="Binneck E."/>
            <person name="de Melo N.F."/>
            <person name="da Silva R.H."/>
            <person name="de Melo A.L.T.M."/>
            <person name="Pandolfi V."/>
            <person name="Bustamante F.O."/>
            <person name="Brasileiro-Vidal A.C."/>
            <person name="Benko-Iseppon A.M."/>
        </authorList>
    </citation>
    <scope>NUCLEOTIDE SEQUENCE [LARGE SCALE GENOMIC DNA]</scope>
    <source>
        <tissue evidence="1">Leaves</tissue>
    </source>
</reference>
<protein>
    <submittedName>
        <fullName evidence="1">Uncharacterized protein</fullName>
    </submittedName>
</protein>
<comment type="caution">
    <text evidence="1">The sequence shown here is derived from an EMBL/GenBank/DDBJ whole genome shotgun (WGS) entry which is preliminary data.</text>
</comment>
<evidence type="ECO:0000313" key="2">
    <source>
        <dbReference type="Proteomes" id="UP001341840"/>
    </source>
</evidence>
<dbReference type="Proteomes" id="UP001341840">
    <property type="component" value="Unassembled WGS sequence"/>
</dbReference>
<proteinExistence type="predicted"/>
<gene>
    <name evidence="1" type="ORF">PIB30_018198</name>
</gene>
<keyword evidence="2" id="KW-1185">Reference proteome</keyword>
<dbReference type="EMBL" id="JASCZI010090675">
    <property type="protein sequence ID" value="MED6144725.1"/>
    <property type="molecule type" value="Genomic_DNA"/>
</dbReference>
<sequence>MARGDVNVKPTDVPEDMDWIDDLVLLPKSVMDEELIASFRDSHAICGTVSEESQYELVPPNLEERLRAVEGVRPFYENERGEYQFRLYWYSGPESPRLDFDDLDETDQEIVTVLS</sequence>
<accession>A0ABU6T8N5</accession>
<name>A0ABU6T8N5_9FABA</name>